<sequence>MISTGTEVEEWRVLRADGWKGVEGGVVCRDDNDVDWDAERMRLVVPRGCLGSPERVRVNLVTANDYPGTPVDHAPGKRRFGAWVRAGA</sequence>
<gene>
    <name evidence="1" type="ORF">QWY28_11730</name>
</gene>
<name>A0ABT8FGG0_9ACTN</name>
<keyword evidence="2" id="KW-1185">Reference proteome</keyword>
<evidence type="ECO:0000313" key="2">
    <source>
        <dbReference type="Proteomes" id="UP001168620"/>
    </source>
</evidence>
<dbReference type="EMBL" id="JAUHJQ010000004">
    <property type="protein sequence ID" value="MDN4173619.1"/>
    <property type="molecule type" value="Genomic_DNA"/>
</dbReference>
<dbReference type="RefSeq" id="WP_300952738.1">
    <property type="nucleotide sequence ID" value="NZ_JAUHJQ010000004.1"/>
</dbReference>
<comment type="caution">
    <text evidence="1">The sequence shown here is derived from an EMBL/GenBank/DDBJ whole genome shotgun (WGS) entry which is preliminary data.</text>
</comment>
<dbReference type="Proteomes" id="UP001168620">
    <property type="component" value="Unassembled WGS sequence"/>
</dbReference>
<proteinExistence type="predicted"/>
<evidence type="ECO:0000313" key="1">
    <source>
        <dbReference type="EMBL" id="MDN4173619.1"/>
    </source>
</evidence>
<reference evidence="1" key="1">
    <citation type="submission" date="2023-06" db="EMBL/GenBank/DDBJ databases">
        <title>Draft genome sequence of Nocardioides sp. SOB77.</title>
        <authorList>
            <person name="Zhang G."/>
        </authorList>
    </citation>
    <scope>NUCLEOTIDE SEQUENCE</scope>
    <source>
        <strain evidence="1">SOB77</strain>
    </source>
</reference>
<accession>A0ABT8FGG0</accession>
<protein>
    <submittedName>
        <fullName evidence="1">Uncharacterized protein</fullName>
    </submittedName>
</protein>
<organism evidence="1 2">
    <name type="scientific">Nocardioides oceani</name>
    <dbReference type="NCBI Taxonomy" id="3058369"/>
    <lineage>
        <taxon>Bacteria</taxon>
        <taxon>Bacillati</taxon>
        <taxon>Actinomycetota</taxon>
        <taxon>Actinomycetes</taxon>
        <taxon>Propionibacteriales</taxon>
        <taxon>Nocardioidaceae</taxon>
        <taxon>Nocardioides</taxon>
    </lineage>
</organism>